<sequence>MHVGLAYAVGCVGMLLEWRAYLMRSGDGFRQWSALSALVWSLMYCLLGAWTAAITMGVTAVRTIASRWLTNYAYKHYFVIGFVLIFAVITTLSWQGMSSLLPAFAVINTTLAVFYLPNHIMRIGLLLSSFAWIANDIVWLAWPALGAECVATCLNIYTIHNLLKRD</sequence>
<evidence type="ECO:0000256" key="1">
    <source>
        <dbReference type="SAM" id="Phobius"/>
    </source>
</evidence>
<evidence type="ECO:0000313" key="2">
    <source>
        <dbReference type="EMBL" id="QDC43695.1"/>
    </source>
</evidence>
<feature type="transmembrane region" description="Helical" evidence="1">
    <location>
        <begin position="99"/>
        <end position="117"/>
    </location>
</feature>
<dbReference type="AlphaFoldDB" id="A0A5B8CQZ5"/>
<name>A0A5B8CQZ5_9PROT</name>
<feature type="transmembrane region" description="Helical" evidence="1">
    <location>
        <begin position="6"/>
        <end position="22"/>
    </location>
</feature>
<organism evidence="2 3">
    <name type="scientific">Methylophilus medardicus</name>
    <dbReference type="NCBI Taxonomy" id="2588534"/>
    <lineage>
        <taxon>Bacteria</taxon>
        <taxon>Pseudomonadati</taxon>
        <taxon>Pseudomonadota</taxon>
        <taxon>Betaproteobacteria</taxon>
        <taxon>Nitrosomonadales</taxon>
        <taxon>Methylophilaceae</taxon>
        <taxon>Methylophilus</taxon>
    </lineage>
</organism>
<dbReference type="Proteomes" id="UP000311008">
    <property type="component" value="Chromosome"/>
</dbReference>
<feature type="transmembrane region" description="Helical" evidence="1">
    <location>
        <begin position="74"/>
        <end position="92"/>
    </location>
</feature>
<dbReference type="EMBL" id="CP040946">
    <property type="protein sequence ID" value="QDC43695.1"/>
    <property type="molecule type" value="Genomic_DNA"/>
</dbReference>
<proteinExistence type="predicted"/>
<dbReference type="KEGG" id="mmec:FIU01_03605"/>
<dbReference type="Pfam" id="PF10688">
    <property type="entry name" value="Imp-YgjV"/>
    <property type="match status" value="1"/>
</dbReference>
<gene>
    <name evidence="2" type="ORF">FIU01_03605</name>
</gene>
<dbReference type="OrthoDB" id="5572539at2"/>
<feature type="transmembrane region" description="Helical" evidence="1">
    <location>
        <begin position="137"/>
        <end position="157"/>
    </location>
</feature>
<accession>A0A5B8CQZ5</accession>
<protein>
    <submittedName>
        <fullName evidence="2">YgjV family protein</fullName>
    </submittedName>
</protein>
<keyword evidence="1" id="KW-1133">Transmembrane helix</keyword>
<keyword evidence="1" id="KW-0472">Membrane</keyword>
<dbReference type="InterPro" id="IPR019629">
    <property type="entry name" value="Uncharacterised_HI1736/YgjV"/>
</dbReference>
<feature type="transmembrane region" description="Helical" evidence="1">
    <location>
        <begin position="34"/>
        <end position="54"/>
    </location>
</feature>
<keyword evidence="3" id="KW-1185">Reference proteome</keyword>
<reference evidence="3" key="1">
    <citation type="journal article" date="2019" name="ISME J.">
        <title>Evolution in action: habitat transition from sediment to the pelagial leads to genome streamlining in Methylophilaceae.</title>
        <authorList>
            <person name="Salcher M."/>
            <person name="Schaefle D."/>
            <person name="Kaspar M."/>
            <person name="Neuenschwander S.M."/>
            <person name="Ghai R."/>
        </authorList>
    </citation>
    <scope>NUCLEOTIDE SEQUENCE [LARGE SCALE GENOMIC DNA]</scope>
    <source>
        <strain evidence="3">MMS-M-51</strain>
    </source>
</reference>
<evidence type="ECO:0000313" key="3">
    <source>
        <dbReference type="Proteomes" id="UP000311008"/>
    </source>
</evidence>
<dbReference type="RefSeq" id="WP_140003043.1">
    <property type="nucleotide sequence ID" value="NZ_CP040946.1"/>
</dbReference>
<keyword evidence="1" id="KW-0812">Transmembrane</keyword>